<evidence type="ECO:0000256" key="1">
    <source>
        <dbReference type="ARBA" id="ARBA00004613"/>
    </source>
</evidence>
<proteinExistence type="predicted"/>
<dbReference type="PROSITE" id="PS51677">
    <property type="entry name" value="NODB"/>
    <property type="match status" value="1"/>
</dbReference>
<dbReference type="AlphaFoldDB" id="A0A540VTM8"/>
<evidence type="ECO:0000256" key="2">
    <source>
        <dbReference type="ARBA" id="ARBA00022729"/>
    </source>
</evidence>
<dbReference type="InterPro" id="IPR011330">
    <property type="entry name" value="Glyco_hydro/deAcase_b/a-brl"/>
</dbReference>
<dbReference type="GO" id="GO:0005975">
    <property type="term" value="P:carbohydrate metabolic process"/>
    <property type="evidence" value="ECO:0007669"/>
    <property type="project" value="InterPro"/>
</dbReference>
<dbReference type="GO" id="GO:0016810">
    <property type="term" value="F:hydrolase activity, acting on carbon-nitrogen (but not peptide) bonds"/>
    <property type="evidence" value="ECO:0007669"/>
    <property type="project" value="InterPro"/>
</dbReference>
<dbReference type="SUPFAM" id="SSF88713">
    <property type="entry name" value="Glycoside hydrolase/deacetylase"/>
    <property type="match status" value="1"/>
</dbReference>
<protein>
    <submittedName>
        <fullName evidence="4">Polysaccharide deacetylase family protein</fullName>
    </submittedName>
</protein>
<dbReference type="CDD" id="cd10918">
    <property type="entry name" value="CE4_NodB_like_5s_6s"/>
    <property type="match status" value="1"/>
</dbReference>
<dbReference type="InterPro" id="IPR051398">
    <property type="entry name" value="Polysacch_Deacetylase"/>
</dbReference>
<dbReference type="PANTHER" id="PTHR34216">
    <property type="match status" value="1"/>
</dbReference>
<evidence type="ECO:0000313" key="4">
    <source>
        <dbReference type="EMBL" id="TQF00115.1"/>
    </source>
</evidence>
<dbReference type="Pfam" id="PF01522">
    <property type="entry name" value="Polysacc_deac_1"/>
    <property type="match status" value="2"/>
</dbReference>
<dbReference type="Gene3D" id="3.20.20.370">
    <property type="entry name" value="Glycoside hydrolase/deacetylase"/>
    <property type="match status" value="1"/>
</dbReference>
<dbReference type="EMBL" id="VIFK01000023">
    <property type="protein sequence ID" value="TQF00115.1"/>
    <property type="molecule type" value="Genomic_DNA"/>
</dbReference>
<feature type="domain" description="NodB homology" evidence="3">
    <location>
        <begin position="88"/>
        <end position="341"/>
    </location>
</feature>
<gene>
    <name evidence="4" type="ORF">FKY71_05040</name>
</gene>
<sequence length="341" mass="37798">MRTQTFSPRTKPESTRRFGWPRAASGAARRRLSILIYHRVLADADPLQPDAPSASRFARHMRWLGRMCNVLPLGEAVSRLRNGTLPLRAVAVTFDDGYADNYEVARPIMARYGIPWTLFVATGFLYGGRMWNDTVIEAVRRWPARELDWPEIGLQRLPLADDADRLAAIRQVIAALKYRPLGERQALASDLAARTAATLPQPMMRDAEVKALHREGVTIGGHTRNHPILTALTEEEAEAEIRNGKADLEALLDAPINLFAYPNGVPDQDFHAGHARLVRKLGFVAAVTTAWGTGGPDADLYQLPRFTPWDRGSARFLLRLAHHRARAGEGRRASPANGVAA</sequence>
<comment type="subcellular location">
    <subcellularLocation>
        <location evidence="1">Secreted</location>
    </subcellularLocation>
</comment>
<dbReference type="PANTHER" id="PTHR34216:SF3">
    <property type="entry name" value="POLY-BETA-1,6-N-ACETYL-D-GLUCOSAMINE N-DEACETYLASE"/>
    <property type="match status" value="1"/>
</dbReference>
<accession>A0A540VTM8</accession>
<dbReference type="Proteomes" id="UP000315400">
    <property type="component" value="Unassembled WGS sequence"/>
</dbReference>
<name>A0A540VTM8_9GAMM</name>
<organism evidence="4 5">
    <name type="scientific">Spiribacter salinus</name>
    <dbReference type="NCBI Taxonomy" id="1335746"/>
    <lineage>
        <taxon>Bacteria</taxon>
        <taxon>Pseudomonadati</taxon>
        <taxon>Pseudomonadota</taxon>
        <taxon>Gammaproteobacteria</taxon>
        <taxon>Chromatiales</taxon>
        <taxon>Ectothiorhodospiraceae</taxon>
        <taxon>Spiribacter</taxon>
    </lineage>
</organism>
<keyword evidence="2" id="KW-0732">Signal</keyword>
<comment type="caution">
    <text evidence="4">The sequence shown here is derived from an EMBL/GenBank/DDBJ whole genome shotgun (WGS) entry which is preliminary data.</text>
</comment>
<evidence type="ECO:0000313" key="5">
    <source>
        <dbReference type="Proteomes" id="UP000315400"/>
    </source>
</evidence>
<reference evidence="4 5" key="1">
    <citation type="submission" date="2019-06" db="EMBL/GenBank/DDBJ databases">
        <title>Metagenome assembled Genome of Spiribacter salinus SL48-SHIP from the microbial mat of Salt Lake 48 (Novosibirsk region, Russia).</title>
        <authorList>
            <person name="Shipova A."/>
            <person name="Rozanov A.S."/>
            <person name="Bryanskaya A.V."/>
            <person name="Peltek S.E."/>
        </authorList>
    </citation>
    <scope>NUCLEOTIDE SEQUENCE [LARGE SCALE GENOMIC DNA]</scope>
    <source>
        <strain evidence="4">SL48-SHIP-2</strain>
    </source>
</reference>
<dbReference type="InterPro" id="IPR002509">
    <property type="entry name" value="NODB_dom"/>
</dbReference>
<evidence type="ECO:0000259" key="3">
    <source>
        <dbReference type="PROSITE" id="PS51677"/>
    </source>
</evidence>
<dbReference type="GO" id="GO:0005576">
    <property type="term" value="C:extracellular region"/>
    <property type="evidence" value="ECO:0007669"/>
    <property type="project" value="UniProtKB-SubCell"/>
</dbReference>